<dbReference type="InterPro" id="IPR026881">
    <property type="entry name" value="WYL_dom"/>
</dbReference>
<gene>
    <name evidence="5" type="ORF">HD596_005549</name>
</gene>
<dbReference type="Pfam" id="PF25583">
    <property type="entry name" value="WCX"/>
    <property type="match status" value="1"/>
</dbReference>
<dbReference type="InterPro" id="IPR051534">
    <property type="entry name" value="CBASS_pafABC_assoc_protein"/>
</dbReference>
<name>A0A7W9G7X5_9ACTN</name>
<dbReference type="SUPFAM" id="SSF46785">
    <property type="entry name" value="Winged helix' DNA-binding domain"/>
    <property type="match status" value="1"/>
</dbReference>
<dbReference type="PANTHER" id="PTHR34580">
    <property type="match status" value="1"/>
</dbReference>
<evidence type="ECO:0000259" key="4">
    <source>
        <dbReference type="PROSITE" id="PS51000"/>
    </source>
</evidence>
<dbReference type="GO" id="GO:0003677">
    <property type="term" value="F:DNA binding"/>
    <property type="evidence" value="ECO:0007669"/>
    <property type="project" value="UniProtKB-KW"/>
</dbReference>
<keyword evidence="2" id="KW-0804">Transcription</keyword>
<evidence type="ECO:0000256" key="2">
    <source>
        <dbReference type="ARBA" id="ARBA00023163"/>
    </source>
</evidence>
<dbReference type="RefSeq" id="WP_185072190.1">
    <property type="nucleotide sequence ID" value="NZ_JACHMB010000001.1"/>
</dbReference>
<evidence type="ECO:0000313" key="6">
    <source>
        <dbReference type="Proteomes" id="UP000579153"/>
    </source>
</evidence>
<dbReference type="Pfam" id="PF13280">
    <property type="entry name" value="WYL"/>
    <property type="match status" value="1"/>
</dbReference>
<keyword evidence="6" id="KW-1185">Reference proteome</keyword>
<keyword evidence="1" id="KW-0805">Transcription regulation</keyword>
<keyword evidence="5" id="KW-0238">DNA-binding</keyword>
<dbReference type="InterPro" id="IPR001034">
    <property type="entry name" value="DeoR_HTH"/>
</dbReference>
<evidence type="ECO:0000256" key="3">
    <source>
        <dbReference type="SAM" id="MobiDB-lite"/>
    </source>
</evidence>
<dbReference type="EMBL" id="JACHMB010000001">
    <property type="protein sequence ID" value="MBB5778793.1"/>
    <property type="molecule type" value="Genomic_DNA"/>
</dbReference>
<dbReference type="InterPro" id="IPR057727">
    <property type="entry name" value="WCX_dom"/>
</dbReference>
<comment type="caution">
    <text evidence="5">The sequence shown here is derived from an EMBL/GenBank/DDBJ whole genome shotgun (WGS) entry which is preliminary data.</text>
</comment>
<dbReference type="PANTHER" id="PTHR34580:SF3">
    <property type="entry name" value="PROTEIN PAFB"/>
    <property type="match status" value="1"/>
</dbReference>
<dbReference type="GO" id="GO:0003700">
    <property type="term" value="F:DNA-binding transcription factor activity"/>
    <property type="evidence" value="ECO:0007669"/>
    <property type="project" value="InterPro"/>
</dbReference>
<accession>A0A7W9G7X5</accession>
<dbReference type="Proteomes" id="UP000579153">
    <property type="component" value="Unassembled WGS sequence"/>
</dbReference>
<evidence type="ECO:0000256" key="1">
    <source>
        <dbReference type="ARBA" id="ARBA00023015"/>
    </source>
</evidence>
<dbReference type="PROSITE" id="PS51000">
    <property type="entry name" value="HTH_DEOR_2"/>
    <property type="match status" value="1"/>
</dbReference>
<dbReference type="InterPro" id="IPR013196">
    <property type="entry name" value="HTH_11"/>
</dbReference>
<feature type="domain" description="HTH deoR-type" evidence="4">
    <location>
        <begin position="4"/>
        <end position="62"/>
    </location>
</feature>
<dbReference type="AlphaFoldDB" id="A0A7W9G7X5"/>
<dbReference type="Pfam" id="PF08279">
    <property type="entry name" value="HTH_11"/>
    <property type="match status" value="1"/>
</dbReference>
<dbReference type="PROSITE" id="PS52050">
    <property type="entry name" value="WYL"/>
    <property type="match status" value="1"/>
</dbReference>
<dbReference type="InterPro" id="IPR036388">
    <property type="entry name" value="WH-like_DNA-bd_sf"/>
</dbReference>
<protein>
    <submittedName>
        <fullName evidence="5">Putative DNA-binding transcriptional regulator YafY</fullName>
    </submittedName>
</protein>
<evidence type="ECO:0000313" key="5">
    <source>
        <dbReference type="EMBL" id="MBB5778793.1"/>
    </source>
</evidence>
<reference evidence="5 6" key="1">
    <citation type="submission" date="2020-08" db="EMBL/GenBank/DDBJ databases">
        <title>Sequencing the genomes of 1000 actinobacteria strains.</title>
        <authorList>
            <person name="Klenk H.-P."/>
        </authorList>
    </citation>
    <scope>NUCLEOTIDE SEQUENCE [LARGE SCALE GENOMIC DNA]</scope>
    <source>
        <strain evidence="5 6">DSM 45507</strain>
    </source>
</reference>
<feature type="region of interest" description="Disordered" evidence="3">
    <location>
        <begin position="319"/>
        <end position="342"/>
    </location>
</feature>
<sequence>MAATSARTLKLLSIFGLGATLTAAELATRLGASVRTVRRDIDTLRDLGYEIEAVRGAGGGYRLGRATRLPPVVFDEDQAVATAVALQTVPTVLSGIRENAARALATLHQAMPARSRLHAEAFTVSSARNYWEFPAPPIDAEIVRAVGSAINRQHLVRVDYTGDGEPATLTLEPHDLVVWAARWYLVAFDPNANRWRAMRVDRFTPHMPTHTPFERRDIPHGDPVAFVMAAHDRGDAAAEWQCRGSAILALPASTVARFAPGGSTVEYDTETTCRLTLGAWSWPGLAGLLLTFDADITDLEPAELRQALRSLRTRISRGLEPVGGQRGGDGPLVSDRAAAPAS</sequence>
<organism evidence="5 6">
    <name type="scientific">Nonomuraea jabiensis</name>
    <dbReference type="NCBI Taxonomy" id="882448"/>
    <lineage>
        <taxon>Bacteria</taxon>
        <taxon>Bacillati</taxon>
        <taxon>Actinomycetota</taxon>
        <taxon>Actinomycetes</taxon>
        <taxon>Streptosporangiales</taxon>
        <taxon>Streptosporangiaceae</taxon>
        <taxon>Nonomuraea</taxon>
    </lineage>
</organism>
<proteinExistence type="predicted"/>
<dbReference type="InterPro" id="IPR036390">
    <property type="entry name" value="WH_DNA-bd_sf"/>
</dbReference>
<dbReference type="Gene3D" id="1.10.10.10">
    <property type="entry name" value="Winged helix-like DNA-binding domain superfamily/Winged helix DNA-binding domain"/>
    <property type="match status" value="1"/>
</dbReference>